<reference evidence="1 2" key="1">
    <citation type="submission" date="2018-10" db="EMBL/GenBank/DDBJ databases">
        <title>A high-quality apple genome assembly.</title>
        <authorList>
            <person name="Hu J."/>
        </authorList>
    </citation>
    <scope>NUCLEOTIDE SEQUENCE [LARGE SCALE GENOMIC DNA]</scope>
    <source>
        <strain evidence="2">cv. HFTH1</strain>
        <tissue evidence="1">Young leaf</tissue>
    </source>
</reference>
<accession>A0A498J330</accession>
<dbReference type="EMBL" id="RDQH01000335">
    <property type="protein sequence ID" value="RXH89065.1"/>
    <property type="molecule type" value="Genomic_DNA"/>
</dbReference>
<evidence type="ECO:0000313" key="1">
    <source>
        <dbReference type="EMBL" id="RXH89065.1"/>
    </source>
</evidence>
<gene>
    <name evidence="1" type="ORF">DVH24_006043</name>
</gene>
<proteinExistence type="predicted"/>
<name>A0A498J330_MALDO</name>
<sequence length="64" mass="7258">MRFEPKTSHFQLLESNLPARVVRGFPPCAAYLIAFIALEQACTLNSSSRRKECTPYDLHGLFKS</sequence>
<evidence type="ECO:0000313" key="2">
    <source>
        <dbReference type="Proteomes" id="UP000290289"/>
    </source>
</evidence>
<dbReference type="AlphaFoldDB" id="A0A498J330"/>
<comment type="caution">
    <text evidence="1">The sequence shown here is derived from an EMBL/GenBank/DDBJ whole genome shotgun (WGS) entry which is preliminary data.</text>
</comment>
<organism evidence="1 2">
    <name type="scientific">Malus domestica</name>
    <name type="common">Apple</name>
    <name type="synonym">Pyrus malus</name>
    <dbReference type="NCBI Taxonomy" id="3750"/>
    <lineage>
        <taxon>Eukaryota</taxon>
        <taxon>Viridiplantae</taxon>
        <taxon>Streptophyta</taxon>
        <taxon>Embryophyta</taxon>
        <taxon>Tracheophyta</taxon>
        <taxon>Spermatophyta</taxon>
        <taxon>Magnoliopsida</taxon>
        <taxon>eudicotyledons</taxon>
        <taxon>Gunneridae</taxon>
        <taxon>Pentapetalae</taxon>
        <taxon>rosids</taxon>
        <taxon>fabids</taxon>
        <taxon>Rosales</taxon>
        <taxon>Rosaceae</taxon>
        <taxon>Amygdaloideae</taxon>
        <taxon>Maleae</taxon>
        <taxon>Malus</taxon>
    </lineage>
</organism>
<dbReference type="Proteomes" id="UP000290289">
    <property type="component" value="Chromosome 9"/>
</dbReference>
<keyword evidence="2" id="KW-1185">Reference proteome</keyword>
<protein>
    <submittedName>
        <fullName evidence="1">Uncharacterized protein</fullName>
    </submittedName>
</protein>